<evidence type="ECO:0000313" key="1">
    <source>
        <dbReference type="EMBL" id="CCH60158.1"/>
    </source>
</evidence>
<dbReference type="RefSeq" id="XP_004179677.1">
    <property type="nucleotide sequence ID" value="XM_004179629.1"/>
</dbReference>
<proteinExistence type="predicted"/>
<name>I2H1A6_HENB6</name>
<dbReference type="EMBL" id="HE806318">
    <property type="protein sequence ID" value="CCH60158.1"/>
    <property type="molecule type" value="Genomic_DNA"/>
</dbReference>
<keyword evidence="2" id="KW-1185">Reference proteome</keyword>
<dbReference type="Proteomes" id="UP000002866">
    <property type="component" value="Chromosome 3"/>
</dbReference>
<dbReference type="AlphaFoldDB" id="I2H1A6"/>
<dbReference type="KEGG" id="tbl:TBLA_0C03560"/>
<protein>
    <recommendedName>
        <fullName evidence="3">Telomere replication protein EST3</fullName>
    </recommendedName>
</protein>
<dbReference type="CDD" id="cd23707">
    <property type="entry name" value="Ten1_OBF"/>
    <property type="match status" value="1"/>
</dbReference>
<evidence type="ECO:0000313" key="2">
    <source>
        <dbReference type="Proteomes" id="UP000002866"/>
    </source>
</evidence>
<accession>I2H1A6</accession>
<evidence type="ECO:0008006" key="3">
    <source>
        <dbReference type="Google" id="ProtNLM"/>
    </source>
</evidence>
<dbReference type="HOGENOM" id="CLU_1653319_0_0_1"/>
<dbReference type="InParanoid" id="I2H1A6"/>
<dbReference type="GeneID" id="14495548"/>
<reference evidence="1 2" key="1">
    <citation type="journal article" date="2011" name="Proc. Natl. Acad. Sci. U.S.A.">
        <title>Evolutionary erosion of yeast sex chromosomes by mating-type switching accidents.</title>
        <authorList>
            <person name="Gordon J.L."/>
            <person name="Armisen D."/>
            <person name="Proux-Wera E."/>
            <person name="Oheigeartaigh S.S."/>
            <person name="Byrne K.P."/>
            <person name="Wolfe K.H."/>
        </authorList>
    </citation>
    <scope>NUCLEOTIDE SEQUENCE [LARGE SCALE GENOMIC DNA]</scope>
    <source>
        <strain evidence="2">ATCC 34711 / CBS 6284 / DSM 70876 / NBRC 10599 / NRRL Y-10934 / UCD 77-7</strain>
    </source>
</reference>
<organism evidence="1 2">
    <name type="scientific">Henningerozyma blattae (strain ATCC 34711 / CBS 6284 / DSM 70876 / NBRC 10599 / NRRL Y-10934 / UCD 77-7)</name>
    <name type="common">Yeast</name>
    <name type="synonym">Tetrapisispora blattae</name>
    <dbReference type="NCBI Taxonomy" id="1071380"/>
    <lineage>
        <taxon>Eukaryota</taxon>
        <taxon>Fungi</taxon>
        <taxon>Dikarya</taxon>
        <taxon>Ascomycota</taxon>
        <taxon>Saccharomycotina</taxon>
        <taxon>Saccharomycetes</taxon>
        <taxon>Saccharomycetales</taxon>
        <taxon>Saccharomycetaceae</taxon>
        <taxon>Henningerozyma</taxon>
    </lineage>
</organism>
<sequence length="160" mass="18346">MSLIITDLRSLSRIITRQNKRFRLFVQLLDISTKSSKHDYCRNYDYKLTLGNIKELNSTTTTDYTNLGVFCDIQVIEKITYDNGSMPIIGSLLDVRAISVYNESKIGNNDNQFILECLHIRIINGDEIKSLRKFLNTSKGEEFLKQYATSYLNNSNGASK</sequence>
<gene>
    <name evidence="1" type="primary">TBLA0C03560</name>
    <name evidence="1" type="ORF">TBLA_0C03560</name>
</gene>
<dbReference type="FunCoup" id="I2H1A6">
    <property type="interactions" value="19"/>
</dbReference>